<comment type="caution">
    <text evidence="9">The sequence shown here is derived from an EMBL/GenBank/DDBJ whole genome shotgun (WGS) entry which is preliminary data.</text>
</comment>
<dbReference type="InterPro" id="IPR000515">
    <property type="entry name" value="MetI-like"/>
</dbReference>
<evidence type="ECO:0000313" key="9">
    <source>
        <dbReference type="EMBL" id="MFD1647408.1"/>
    </source>
</evidence>
<dbReference type="Pfam" id="PF12911">
    <property type="entry name" value="OppC_N"/>
    <property type="match status" value="1"/>
</dbReference>
<evidence type="ECO:0000313" key="10">
    <source>
        <dbReference type="Proteomes" id="UP001597034"/>
    </source>
</evidence>
<gene>
    <name evidence="9" type="ORF">ACFSBL_17100</name>
</gene>
<feature type="domain" description="ABC transmembrane type-1" evidence="8">
    <location>
        <begin position="117"/>
        <end position="338"/>
    </location>
</feature>
<dbReference type="AlphaFoldDB" id="A0ABD6DQM7"/>
<dbReference type="PANTHER" id="PTHR43386:SF1">
    <property type="entry name" value="D,D-DIPEPTIDE TRANSPORT SYSTEM PERMEASE PROTEIN DDPC-RELATED"/>
    <property type="match status" value="1"/>
</dbReference>
<keyword evidence="2 7" id="KW-0813">Transport</keyword>
<dbReference type="SUPFAM" id="SSF161098">
    <property type="entry name" value="MetI-like"/>
    <property type="match status" value="1"/>
</dbReference>
<accession>A0ABD6DQM7</accession>
<keyword evidence="3" id="KW-1003">Cell membrane</keyword>
<evidence type="ECO:0000256" key="2">
    <source>
        <dbReference type="ARBA" id="ARBA00022448"/>
    </source>
</evidence>
<feature type="transmembrane region" description="Helical" evidence="7">
    <location>
        <begin position="212"/>
        <end position="230"/>
    </location>
</feature>
<feature type="transmembrane region" description="Helical" evidence="7">
    <location>
        <begin position="20"/>
        <end position="41"/>
    </location>
</feature>
<comment type="similarity">
    <text evidence="7">Belongs to the binding-protein-dependent transport system permease family.</text>
</comment>
<feature type="transmembrane region" description="Helical" evidence="7">
    <location>
        <begin position="315"/>
        <end position="337"/>
    </location>
</feature>
<protein>
    <submittedName>
        <fullName evidence="9">ABC transporter permease</fullName>
    </submittedName>
</protein>
<sequence length="355" mass="37645">MISPRTLRSLKRGLNRNALAKVGIVVVVVVLLAAIFAPFVAPDKPGKQNLNESRKPPIGFEKATTQEVPVQENGSVVFEDGQLVTENRTVYENATWDHPLGTDGNGRDILSRLIYGARVSLLVGLLGTGLAMLAGVSVGLIAGYYRGKVDDVLMRSADVMLAFPSIVLAIALIGVLGDALERSVPDPFVQTGLAEAFRSAVGLPTGMPESTVLPGTIIVVVALVNWVWFARVARGEALSLREESYVKAARALGANDATIMFRHVLPNAITPILVLGTIQIAAIILLESALSFLGFSSANISWGFDIALGRQYQSTAWWISAMPGLAIVITVIGLNLVGDWLRDALDPGLGGEGGV</sequence>
<evidence type="ECO:0000256" key="3">
    <source>
        <dbReference type="ARBA" id="ARBA00022475"/>
    </source>
</evidence>
<dbReference type="InterPro" id="IPR025966">
    <property type="entry name" value="OppC_N"/>
</dbReference>
<feature type="transmembrane region" description="Helical" evidence="7">
    <location>
        <begin position="121"/>
        <end position="145"/>
    </location>
</feature>
<keyword evidence="10" id="KW-1185">Reference proteome</keyword>
<dbReference type="Gene3D" id="1.10.3720.10">
    <property type="entry name" value="MetI-like"/>
    <property type="match status" value="1"/>
</dbReference>
<evidence type="ECO:0000256" key="4">
    <source>
        <dbReference type="ARBA" id="ARBA00022692"/>
    </source>
</evidence>
<keyword evidence="4 7" id="KW-0812">Transmembrane</keyword>
<dbReference type="Pfam" id="PF00528">
    <property type="entry name" value="BPD_transp_1"/>
    <property type="match status" value="1"/>
</dbReference>
<evidence type="ECO:0000256" key="1">
    <source>
        <dbReference type="ARBA" id="ARBA00004651"/>
    </source>
</evidence>
<dbReference type="Proteomes" id="UP001597034">
    <property type="component" value="Unassembled WGS sequence"/>
</dbReference>
<dbReference type="InterPro" id="IPR050366">
    <property type="entry name" value="BP-dependent_transpt_permease"/>
</dbReference>
<reference evidence="9 10" key="1">
    <citation type="journal article" date="2019" name="Int. J. Syst. Evol. Microbiol.">
        <title>The Global Catalogue of Microorganisms (GCM) 10K type strain sequencing project: providing services to taxonomists for standard genome sequencing and annotation.</title>
        <authorList>
            <consortium name="The Broad Institute Genomics Platform"/>
            <consortium name="The Broad Institute Genome Sequencing Center for Infectious Disease"/>
            <person name="Wu L."/>
            <person name="Ma J."/>
        </authorList>
    </citation>
    <scope>NUCLEOTIDE SEQUENCE [LARGE SCALE GENOMIC DNA]</scope>
    <source>
        <strain evidence="9 10">CGMCC 1.10390</strain>
    </source>
</reference>
<evidence type="ECO:0000256" key="5">
    <source>
        <dbReference type="ARBA" id="ARBA00022989"/>
    </source>
</evidence>
<proteinExistence type="inferred from homology"/>
<evidence type="ECO:0000256" key="7">
    <source>
        <dbReference type="RuleBase" id="RU363032"/>
    </source>
</evidence>
<dbReference type="PANTHER" id="PTHR43386">
    <property type="entry name" value="OLIGOPEPTIDE TRANSPORT SYSTEM PERMEASE PROTEIN APPC"/>
    <property type="match status" value="1"/>
</dbReference>
<feature type="transmembrane region" description="Helical" evidence="7">
    <location>
        <begin position="272"/>
        <end position="295"/>
    </location>
</feature>
<keyword evidence="6 7" id="KW-0472">Membrane</keyword>
<organism evidence="9 10">
    <name type="scientific">Haloarchaeobius litoreus</name>
    <dbReference type="NCBI Taxonomy" id="755306"/>
    <lineage>
        <taxon>Archaea</taxon>
        <taxon>Methanobacteriati</taxon>
        <taxon>Methanobacteriota</taxon>
        <taxon>Stenosarchaea group</taxon>
        <taxon>Halobacteria</taxon>
        <taxon>Halobacteriales</taxon>
        <taxon>Halorubellaceae</taxon>
        <taxon>Haloarchaeobius</taxon>
    </lineage>
</organism>
<comment type="subcellular location">
    <subcellularLocation>
        <location evidence="1 7">Cell membrane</location>
        <topology evidence="1 7">Multi-pass membrane protein</topology>
    </subcellularLocation>
</comment>
<evidence type="ECO:0000259" key="8">
    <source>
        <dbReference type="PROSITE" id="PS50928"/>
    </source>
</evidence>
<dbReference type="PROSITE" id="PS50928">
    <property type="entry name" value="ABC_TM1"/>
    <property type="match status" value="1"/>
</dbReference>
<dbReference type="GO" id="GO:0005886">
    <property type="term" value="C:plasma membrane"/>
    <property type="evidence" value="ECO:0007669"/>
    <property type="project" value="UniProtKB-SubCell"/>
</dbReference>
<name>A0ABD6DQM7_9EURY</name>
<evidence type="ECO:0000256" key="6">
    <source>
        <dbReference type="ARBA" id="ARBA00023136"/>
    </source>
</evidence>
<keyword evidence="5 7" id="KW-1133">Transmembrane helix</keyword>
<feature type="transmembrane region" description="Helical" evidence="7">
    <location>
        <begin position="157"/>
        <end position="177"/>
    </location>
</feature>
<dbReference type="InterPro" id="IPR035906">
    <property type="entry name" value="MetI-like_sf"/>
</dbReference>
<dbReference type="CDD" id="cd06261">
    <property type="entry name" value="TM_PBP2"/>
    <property type="match status" value="1"/>
</dbReference>
<dbReference type="EMBL" id="JBHUDO010000003">
    <property type="protein sequence ID" value="MFD1647408.1"/>
    <property type="molecule type" value="Genomic_DNA"/>
</dbReference>
<dbReference type="RefSeq" id="WP_256400535.1">
    <property type="nucleotide sequence ID" value="NZ_JANHJR010000003.1"/>
</dbReference>